<dbReference type="EMBL" id="BX284605">
    <property type="protein sequence ID" value="CAB04845.1"/>
    <property type="molecule type" value="Genomic_DNA"/>
</dbReference>
<gene>
    <name evidence="2 4" type="primary">fbxb-2</name>
    <name evidence="2" type="ORF">CELE_T26H2.3</name>
    <name evidence="4" type="ORF">T26H2.3</name>
</gene>
<dbReference type="OMA" id="ILIMNSE"/>
<protein>
    <submittedName>
        <fullName evidence="2">F-box domain-containing protein</fullName>
    </submittedName>
</protein>
<dbReference type="UCSC" id="T26H2.3">
    <property type="organism name" value="c. elegans"/>
</dbReference>
<dbReference type="AGR" id="WB:WBGene00012065"/>
<dbReference type="CTD" id="188948"/>
<sequence>MTTTAFRILDLPKKARLNAFQTTEYVNLIAISFCSQRSKSIVESAKLLHAIEFIIILSTHIRISMNFINSFQVYFYLNIDALQSTCRNSKVPSKLGIPNRVEIIFDKLTEELTETAYSKYDFEWERPGLEIVHYVEHLLDVSNCDRIDKVICDTEAYPIDFSDLTKVFGGLKVRKFKFNNWYEREYPDEEARRRKASSDKQVFEAIMPFLNVLEVQRYSMKNSLPLAFIQNLDIFKSHFLAHQYQLNDILIMNSEHLHLSSDLKVLSMKDLNLFLKCWMKGSNRKLEYLTVYGRHGDGSNVEDVLSGINHLEIPKTRSICLHLTRNLGNIITLPGASAVQHKIHNIRRIDDGAVATVEIYIMTGQRSFSMKVWNEVDFENNKFLD</sequence>
<dbReference type="RefSeq" id="NP_507740.1">
    <property type="nucleotide sequence ID" value="NM_075339.2"/>
</dbReference>
<accession>O18136</accession>
<dbReference type="InParanoid" id="O18136"/>
<dbReference type="PANTHER" id="PTHR22899">
    <property type="entry name" value="CYCLIN-RELATED F-BOX FAMILY"/>
    <property type="match status" value="1"/>
</dbReference>
<dbReference type="PhylomeDB" id="O18136"/>
<dbReference type="Pfam" id="PF07735">
    <property type="entry name" value="FBA_2"/>
    <property type="match status" value="1"/>
</dbReference>
<dbReference type="InterPro" id="IPR053222">
    <property type="entry name" value="Zygotic_Embryogenesis-Asso"/>
</dbReference>
<dbReference type="PIR" id="T25322">
    <property type="entry name" value="T25322"/>
</dbReference>
<dbReference type="AlphaFoldDB" id="O18136"/>
<dbReference type="Proteomes" id="UP000001940">
    <property type="component" value="Chromosome V"/>
</dbReference>
<name>O18136_CAEEL</name>
<dbReference type="WormBase" id="T26H2.3">
    <property type="protein sequence ID" value="CE16489"/>
    <property type="gene ID" value="WBGene00012065"/>
    <property type="gene designation" value="fbxb-2"/>
</dbReference>
<feature type="domain" description="F-box" evidence="1">
    <location>
        <begin position="5"/>
        <end position="51"/>
    </location>
</feature>
<dbReference type="PaxDb" id="6239-T26H2.3"/>
<dbReference type="PANTHER" id="PTHR22899:SF0">
    <property type="entry name" value="F-BOX ASSOCIATED DOMAIN-CONTAINING PROTEIN-RELATED"/>
    <property type="match status" value="1"/>
</dbReference>
<evidence type="ECO:0000313" key="2">
    <source>
        <dbReference type="EMBL" id="CAB04845.1"/>
    </source>
</evidence>
<dbReference type="GeneID" id="188948"/>
<reference evidence="2 3" key="1">
    <citation type="journal article" date="1998" name="Science">
        <title>Genome sequence of the nematode C. elegans: a platform for investigating biology.</title>
        <authorList>
            <consortium name="The C. elegans sequencing consortium"/>
            <person name="Sulson J.E."/>
            <person name="Waterston R."/>
        </authorList>
    </citation>
    <scope>NUCLEOTIDE SEQUENCE [LARGE SCALE GENOMIC DNA]</scope>
    <source>
        <strain evidence="2 3">Bristol N2</strain>
    </source>
</reference>
<dbReference type="Bgee" id="WBGene00012065">
    <property type="expression patterns" value="Expressed in embryo and 1 other cell type or tissue"/>
</dbReference>
<dbReference type="KEGG" id="cel:CELE_T26H2.3"/>
<dbReference type="Pfam" id="PF00646">
    <property type="entry name" value="F-box"/>
    <property type="match status" value="1"/>
</dbReference>
<dbReference type="FunCoup" id="O18136">
    <property type="interactions" value="5"/>
</dbReference>
<dbReference type="STRING" id="6239.T26H2.3.1"/>
<dbReference type="HOGENOM" id="CLU_028840_1_3_1"/>
<evidence type="ECO:0000313" key="3">
    <source>
        <dbReference type="Proteomes" id="UP000001940"/>
    </source>
</evidence>
<dbReference type="InterPro" id="IPR012885">
    <property type="entry name" value="F-box_Sdz-33"/>
</dbReference>
<dbReference type="PROSITE" id="PS50181">
    <property type="entry name" value="FBOX"/>
    <property type="match status" value="1"/>
</dbReference>
<evidence type="ECO:0000259" key="1">
    <source>
        <dbReference type="PROSITE" id="PS50181"/>
    </source>
</evidence>
<evidence type="ECO:0000313" key="4">
    <source>
        <dbReference type="WormBase" id="T26H2.3"/>
    </source>
</evidence>
<organism evidence="2 3">
    <name type="scientific">Caenorhabditis elegans</name>
    <dbReference type="NCBI Taxonomy" id="6239"/>
    <lineage>
        <taxon>Eukaryota</taxon>
        <taxon>Metazoa</taxon>
        <taxon>Ecdysozoa</taxon>
        <taxon>Nematoda</taxon>
        <taxon>Chromadorea</taxon>
        <taxon>Rhabditida</taxon>
        <taxon>Rhabditina</taxon>
        <taxon>Rhabditomorpha</taxon>
        <taxon>Rhabditoidea</taxon>
        <taxon>Rhabditidae</taxon>
        <taxon>Peloderinae</taxon>
        <taxon>Caenorhabditis</taxon>
    </lineage>
</organism>
<proteinExistence type="predicted"/>
<dbReference type="OrthoDB" id="5883672at2759"/>
<keyword evidence="3" id="KW-1185">Reference proteome</keyword>
<dbReference type="InterPro" id="IPR001810">
    <property type="entry name" value="F-box_dom"/>
</dbReference>